<feature type="compositionally biased region" description="Basic and acidic residues" evidence="1">
    <location>
        <begin position="39"/>
        <end position="49"/>
    </location>
</feature>
<keyword evidence="3" id="KW-1185">Reference proteome</keyword>
<dbReference type="AlphaFoldDB" id="A0A1Y2G122"/>
<evidence type="ECO:0000256" key="1">
    <source>
        <dbReference type="SAM" id="MobiDB-lite"/>
    </source>
</evidence>
<evidence type="ECO:0000313" key="3">
    <source>
        <dbReference type="Proteomes" id="UP000193467"/>
    </source>
</evidence>
<dbReference type="InParanoid" id="A0A1Y2G122"/>
<proteinExistence type="predicted"/>
<sequence>MRAEGGEAPWRSSNVEAGSDGGRRSSRGDWYAQEYSRYASDRREWEPRSPLRPRRRSSRSLSPRRPSLARSDPPLLVPSRLPQQYLNAQDSLSRPLHPPSSLDVDKDRLSTLNLSAADLRTIETLWDPLARPPYPSFSRTTSVSTIFGYLSPSDAVDALKLPPPSFVADDPARKERYEGWLRSQTGDKGRYLAMMGQLMCFSRCQEEFGRMAKEDAEAVVLAHRD</sequence>
<organism evidence="2 3">
    <name type="scientific">Leucosporidium creatinivorum</name>
    <dbReference type="NCBI Taxonomy" id="106004"/>
    <lineage>
        <taxon>Eukaryota</taxon>
        <taxon>Fungi</taxon>
        <taxon>Dikarya</taxon>
        <taxon>Basidiomycota</taxon>
        <taxon>Pucciniomycotina</taxon>
        <taxon>Microbotryomycetes</taxon>
        <taxon>Leucosporidiales</taxon>
        <taxon>Leucosporidium</taxon>
    </lineage>
</organism>
<feature type="region of interest" description="Disordered" evidence="1">
    <location>
        <begin position="1"/>
        <end position="78"/>
    </location>
</feature>
<gene>
    <name evidence="2" type="ORF">BCR35DRAFT_300083</name>
</gene>
<reference evidence="2 3" key="1">
    <citation type="submission" date="2016-07" db="EMBL/GenBank/DDBJ databases">
        <title>Pervasive Adenine N6-methylation of Active Genes in Fungi.</title>
        <authorList>
            <consortium name="DOE Joint Genome Institute"/>
            <person name="Mondo S.J."/>
            <person name="Dannebaum R.O."/>
            <person name="Kuo R.C."/>
            <person name="Labutti K."/>
            <person name="Haridas S."/>
            <person name="Kuo A."/>
            <person name="Salamov A."/>
            <person name="Ahrendt S.R."/>
            <person name="Lipzen A."/>
            <person name="Sullivan W."/>
            <person name="Andreopoulos W.B."/>
            <person name="Clum A."/>
            <person name="Lindquist E."/>
            <person name="Daum C."/>
            <person name="Ramamoorthy G.K."/>
            <person name="Gryganskyi A."/>
            <person name="Culley D."/>
            <person name="Magnuson J.K."/>
            <person name="James T.Y."/>
            <person name="O'Malley M.A."/>
            <person name="Stajich J.E."/>
            <person name="Spatafora J.W."/>
            <person name="Visel A."/>
            <person name="Grigoriev I.V."/>
        </authorList>
    </citation>
    <scope>NUCLEOTIDE SEQUENCE [LARGE SCALE GENOMIC DNA]</scope>
    <source>
        <strain evidence="2 3">62-1032</strain>
    </source>
</reference>
<dbReference type="EMBL" id="MCGR01000005">
    <property type="protein sequence ID" value="ORY89672.1"/>
    <property type="molecule type" value="Genomic_DNA"/>
</dbReference>
<comment type="caution">
    <text evidence="2">The sequence shown here is derived from an EMBL/GenBank/DDBJ whole genome shotgun (WGS) entry which is preliminary data.</text>
</comment>
<dbReference type="Proteomes" id="UP000193467">
    <property type="component" value="Unassembled WGS sequence"/>
</dbReference>
<evidence type="ECO:0000313" key="2">
    <source>
        <dbReference type="EMBL" id="ORY89672.1"/>
    </source>
</evidence>
<name>A0A1Y2G122_9BASI</name>
<feature type="compositionally biased region" description="Low complexity" evidence="1">
    <location>
        <begin position="59"/>
        <end position="74"/>
    </location>
</feature>
<protein>
    <submittedName>
        <fullName evidence="2">Uncharacterized protein</fullName>
    </submittedName>
</protein>
<accession>A0A1Y2G122</accession>